<dbReference type="GO" id="GO:0004574">
    <property type="term" value="F:oligo-1,6-glucosidase activity"/>
    <property type="evidence" value="ECO:0007669"/>
    <property type="project" value="UniProtKB-EC"/>
</dbReference>
<dbReference type="InterPro" id="IPR017853">
    <property type="entry name" value="GH"/>
</dbReference>
<dbReference type="GO" id="GO:0004556">
    <property type="term" value="F:alpha-amylase activity"/>
    <property type="evidence" value="ECO:0007669"/>
    <property type="project" value="TreeGrafter"/>
</dbReference>
<keyword evidence="2 5" id="KW-0378">Hydrolase</keyword>
<dbReference type="PANTHER" id="PTHR10357">
    <property type="entry name" value="ALPHA-AMYLASE FAMILY MEMBER"/>
    <property type="match status" value="1"/>
</dbReference>
<keyword evidence="3 5" id="KW-0326">Glycosidase</keyword>
<dbReference type="InterPro" id="IPR032091">
    <property type="entry name" value="Malt_amylase-like_C"/>
</dbReference>
<dbReference type="InterPro" id="IPR006047">
    <property type="entry name" value="GH13_cat_dom"/>
</dbReference>
<dbReference type="PANTHER" id="PTHR10357:SF184">
    <property type="entry name" value="OLIGO-1,6-GLUCOSIDASE 1"/>
    <property type="match status" value="1"/>
</dbReference>
<dbReference type="Gene3D" id="3.20.20.80">
    <property type="entry name" value="Glycosidases"/>
    <property type="match status" value="1"/>
</dbReference>
<gene>
    <name evidence="5" type="primary">malL_5</name>
    <name evidence="5" type="ORF">ERS852407_04464</name>
</gene>
<dbReference type="InterPro" id="IPR013780">
    <property type="entry name" value="Glyco_hydro_b"/>
</dbReference>
<name>A0A174J1F1_9FIRM</name>
<evidence type="ECO:0000313" key="5">
    <source>
        <dbReference type="EMBL" id="CUO93524.1"/>
    </source>
</evidence>
<evidence type="ECO:0000313" key="6">
    <source>
        <dbReference type="Proteomes" id="UP000095651"/>
    </source>
</evidence>
<evidence type="ECO:0000259" key="4">
    <source>
        <dbReference type="SMART" id="SM00642"/>
    </source>
</evidence>
<accession>A0A174J1F1</accession>
<organism evidence="5 6">
    <name type="scientific">Hungatella hathewayi</name>
    <dbReference type="NCBI Taxonomy" id="154046"/>
    <lineage>
        <taxon>Bacteria</taxon>
        <taxon>Bacillati</taxon>
        <taxon>Bacillota</taxon>
        <taxon>Clostridia</taxon>
        <taxon>Lachnospirales</taxon>
        <taxon>Lachnospiraceae</taxon>
        <taxon>Hungatella</taxon>
    </lineage>
</organism>
<dbReference type="FunFam" id="3.20.20.80:FF:000014">
    <property type="entry name" value="Alpha,alpha-phosphotrehalase"/>
    <property type="match status" value="1"/>
</dbReference>
<dbReference type="Pfam" id="PF16657">
    <property type="entry name" value="Malt_amylase_C"/>
    <property type="match status" value="1"/>
</dbReference>
<sequence>MKETWWKEAVVYQIYPRSFMDSNGDGIGDLGGIIRKLDYLKELGVNVIWLSPIYRSPNDDNGYDISDYCEIMEEFGTMKEFDRLLKAMHERGLKLMMDLVVNHTSDEHPWFQAALKDKNSPYRDYYFFRDGKPGGLPPNNWCSHFGFSAWEKEPEGDQYFLHLYTKKQPDLNWDNPSVREEVYRIMQFWTDKGIDGFRMDVINYISKAAELPDMPEDGPYLATPYFANGPHVHEYLQEMNRRILSQRDFITVGEMVSVTTDQARLYTHEDRHELNMVFTFEHMYLDAVGEDKWQIRQWKLSELKAVFGKWQTSLADGCWNSLYLNNHDQARMVSRFGDDRKYRVESAKMLATFLHTLQGTPYIYQGEELGMTNIRFSSIGQYKDIDTLNHYAEAVTVFHEDPEHVMEAIYAKGRDNARTPMQWDASPNAGFTDAVPWIPVNPNYTEINAEAAIRDNESIYHYYQDLIRIRRNHKVVVYGDYNPVCEEHPSIYAYTRRYQGQMLLVILNFFSDPAVIDLPKACLPENGVRLIGNYEDAPACEVHMKLRAFEAVVFLGGDGGVSIHAQ</sequence>
<dbReference type="FunFam" id="3.90.400.10:FF:000002">
    <property type="entry name" value="Sucrose isomerase"/>
    <property type="match status" value="1"/>
</dbReference>
<evidence type="ECO:0000256" key="1">
    <source>
        <dbReference type="ARBA" id="ARBA00008061"/>
    </source>
</evidence>
<dbReference type="SUPFAM" id="SSF51445">
    <property type="entry name" value="(Trans)glycosidases"/>
    <property type="match status" value="1"/>
</dbReference>
<proteinExistence type="inferred from homology"/>
<feature type="domain" description="Glycosyl hydrolase family 13 catalytic" evidence="4">
    <location>
        <begin position="13"/>
        <end position="418"/>
    </location>
</feature>
<evidence type="ECO:0000256" key="2">
    <source>
        <dbReference type="ARBA" id="ARBA00022801"/>
    </source>
</evidence>
<dbReference type="SMART" id="SM00642">
    <property type="entry name" value="Aamy"/>
    <property type="match status" value="1"/>
</dbReference>
<evidence type="ECO:0000256" key="3">
    <source>
        <dbReference type="ARBA" id="ARBA00023295"/>
    </source>
</evidence>
<dbReference type="Gene3D" id="3.90.400.10">
    <property type="entry name" value="Oligo-1,6-glucosidase, Domain 2"/>
    <property type="match status" value="1"/>
</dbReference>
<dbReference type="AlphaFoldDB" id="A0A174J1F1"/>
<dbReference type="NCBIfam" id="NF008183">
    <property type="entry name" value="PRK10933.1"/>
    <property type="match status" value="1"/>
</dbReference>
<comment type="similarity">
    <text evidence="1">Belongs to the glycosyl hydrolase 13 family.</text>
</comment>
<dbReference type="SUPFAM" id="SSF51011">
    <property type="entry name" value="Glycosyl hydrolase domain"/>
    <property type="match status" value="1"/>
</dbReference>
<reference evidence="5 6" key="1">
    <citation type="submission" date="2015-09" db="EMBL/GenBank/DDBJ databases">
        <authorList>
            <consortium name="Pathogen Informatics"/>
        </authorList>
    </citation>
    <scope>NUCLEOTIDE SEQUENCE [LARGE SCALE GENOMIC DNA]</scope>
    <source>
        <strain evidence="5 6">2789STDY5608850</strain>
    </source>
</reference>
<dbReference type="CDD" id="cd11333">
    <property type="entry name" value="AmyAc_SI_OligoGlu_DGase"/>
    <property type="match status" value="1"/>
</dbReference>
<dbReference type="GO" id="GO:0009313">
    <property type="term" value="P:oligosaccharide catabolic process"/>
    <property type="evidence" value="ECO:0007669"/>
    <property type="project" value="TreeGrafter"/>
</dbReference>
<dbReference type="EC" id="3.2.1.10" evidence="5"/>
<protein>
    <submittedName>
        <fullName evidence="5">Glycosidase</fullName>
        <ecNumber evidence="5">3.2.1.10</ecNumber>
    </submittedName>
</protein>
<dbReference type="FunFam" id="3.20.20.80:FF:000064">
    <property type="entry name" value="Oligo-1,6-glucosidase"/>
    <property type="match status" value="1"/>
</dbReference>
<dbReference type="EMBL" id="CYZE01000014">
    <property type="protein sequence ID" value="CUO93524.1"/>
    <property type="molecule type" value="Genomic_DNA"/>
</dbReference>
<dbReference type="RefSeq" id="WP_055658486.1">
    <property type="nucleotide sequence ID" value="NZ_CABIXC010000014.1"/>
</dbReference>
<dbReference type="Gene3D" id="2.60.40.1180">
    <property type="entry name" value="Golgi alpha-mannosidase II"/>
    <property type="match status" value="1"/>
</dbReference>
<dbReference type="Pfam" id="PF00128">
    <property type="entry name" value="Alpha-amylase"/>
    <property type="match status" value="1"/>
</dbReference>
<dbReference type="Proteomes" id="UP000095651">
    <property type="component" value="Unassembled WGS sequence"/>
</dbReference>
<dbReference type="InterPro" id="IPR045857">
    <property type="entry name" value="O16G_dom_2"/>
</dbReference>